<proteinExistence type="predicted"/>
<feature type="chain" id="PRO_5032959530" description="DUF5666 domain-containing protein" evidence="1">
    <location>
        <begin position="20"/>
        <end position="228"/>
    </location>
</feature>
<dbReference type="RefSeq" id="WP_167080768.1">
    <property type="nucleotide sequence ID" value="NZ_BAAADC010000001.1"/>
</dbReference>
<evidence type="ECO:0000256" key="1">
    <source>
        <dbReference type="SAM" id="SignalP"/>
    </source>
</evidence>
<keyword evidence="3" id="KW-1185">Reference proteome</keyword>
<dbReference type="Proteomes" id="UP000570514">
    <property type="component" value="Unassembled WGS sequence"/>
</dbReference>
<feature type="signal peptide" evidence="1">
    <location>
        <begin position="1"/>
        <end position="19"/>
    </location>
</feature>
<evidence type="ECO:0008006" key="4">
    <source>
        <dbReference type="Google" id="ProtNLM"/>
    </source>
</evidence>
<comment type="caution">
    <text evidence="2">The sequence shown here is derived from an EMBL/GenBank/DDBJ whole genome shotgun (WGS) entry which is preliminary data.</text>
</comment>
<dbReference type="AlphaFoldDB" id="A0A846MVQ0"/>
<name>A0A846MVQ0_9PROT</name>
<evidence type="ECO:0000313" key="3">
    <source>
        <dbReference type="Proteomes" id="UP000570514"/>
    </source>
</evidence>
<reference evidence="2 3" key="1">
    <citation type="submission" date="2020-03" db="EMBL/GenBank/DDBJ databases">
        <title>Genomic Encyclopedia of Type Strains, Phase IV (KMG-IV): sequencing the most valuable type-strain genomes for metagenomic binning, comparative biology and taxonomic classification.</title>
        <authorList>
            <person name="Goeker M."/>
        </authorList>
    </citation>
    <scope>NUCLEOTIDE SEQUENCE [LARGE SCALE GENOMIC DNA]</scope>
    <source>
        <strain evidence="2 3">DSM 19867</strain>
    </source>
</reference>
<gene>
    <name evidence="2" type="ORF">FHS83_000613</name>
</gene>
<sequence length="228" mass="23255">MRAAVWIVTAVLSLMPALAQTAPATASSTAPQRIKGSIVGFAAPTLTVKTTKGETIALSLAPNARVIATEKADFAALKPGDFIASTSSAGKDGRLLASELRLFPEPLRGLGEGQYPSSDQKSLINATVSTITPAAKGKGGSLKLTFHGSIPGPNGMCSGHAPAPGQGPCASDNEIVVGPKTMITRWVLGDTSWLEPGKAVSLFAVTDAGGKLSTYGVLVEHNGVKPLP</sequence>
<evidence type="ECO:0000313" key="2">
    <source>
        <dbReference type="EMBL" id="NIK87295.1"/>
    </source>
</evidence>
<dbReference type="EMBL" id="JAASRM010000001">
    <property type="protein sequence ID" value="NIK87295.1"/>
    <property type="molecule type" value="Genomic_DNA"/>
</dbReference>
<protein>
    <recommendedName>
        <fullName evidence="4">DUF5666 domain-containing protein</fullName>
    </recommendedName>
</protein>
<organism evidence="2 3">
    <name type="scientific">Rhizomicrobium palustre</name>
    <dbReference type="NCBI Taxonomy" id="189966"/>
    <lineage>
        <taxon>Bacteria</taxon>
        <taxon>Pseudomonadati</taxon>
        <taxon>Pseudomonadota</taxon>
        <taxon>Alphaproteobacteria</taxon>
        <taxon>Micropepsales</taxon>
        <taxon>Micropepsaceae</taxon>
        <taxon>Rhizomicrobium</taxon>
    </lineage>
</organism>
<keyword evidence="1" id="KW-0732">Signal</keyword>
<accession>A0A846MVQ0</accession>